<dbReference type="AlphaFoldDB" id="A0A8B3RJX3"/>
<dbReference type="Gene3D" id="3.30.2320.10">
    <property type="entry name" value="hypothetical protein PF0899 domain"/>
    <property type="match status" value="1"/>
</dbReference>
<dbReference type="Pfam" id="PF05065">
    <property type="entry name" value="Phage_capsid"/>
    <property type="match status" value="1"/>
</dbReference>
<dbReference type="InterPro" id="IPR054612">
    <property type="entry name" value="Phage_capsid-like_C"/>
</dbReference>
<evidence type="ECO:0000313" key="3">
    <source>
        <dbReference type="EMBL" id="RYM96119.1"/>
    </source>
</evidence>
<dbReference type="Gene3D" id="3.30.2400.10">
    <property type="entry name" value="Major capsid protein gp5"/>
    <property type="match status" value="1"/>
</dbReference>
<organism evidence="3 4">
    <name type="scientific">Bifidobacterium animalis subsp. lactis</name>
    <name type="common">Bifidobacterium lactis</name>
    <dbReference type="NCBI Taxonomy" id="302911"/>
    <lineage>
        <taxon>Bacteria</taxon>
        <taxon>Bacillati</taxon>
        <taxon>Actinomycetota</taxon>
        <taxon>Actinomycetes</taxon>
        <taxon>Bifidobacteriales</taxon>
        <taxon>Bifidobacteriaceae</taxon>
        <taxon>Bifidobacterium</taxon>
    </lineage>
</organism>
<accession>A0A8B3RJX3</accession>
<gene>
    <name evidence="3" type="ORF">PG2011B_0316</name>
</gene>
<comment type="subcellular location">
    <subcellularLocation>
        <location evidence="1">Virion</location>
    </subcellularLocation>
</comment>
<evidence type="ECO:0000259" key="2">
    <source>
        <dbReference type="Pfam" id="PF05065"/>
    </source>
</evidence>
<protein>
    <submittedName>
        <fullName evidence="3">Phage capsid protein</fullName>
    </submittedName>
</protein>
<dbReference type="Proteomes" id="UP000293613">
    <property type="component" value="Unassembled WGS sequence"/>
</dbReference>
<evidence type="ECO:0000256" key="1">
    <source>
        <dbReference type="ARBA" id="ARBA00004328"/>
    </source>
</evidence>
<dbReference type="InterPro" id="IPR024455">
    <property type="entry name" value="Phage_capsid"/>
</dbReference>
<dbReference type="RefSeq" id="WP_130077201.1">
    <property type="nucleotide sequence ID" value="NZ_RSCO01000013.1"/>
</dbReference>
<dbReference type="SUPFAM" id="SSF56563">
    <property type="entry name" value="Major capsid protein gp5"/>
    <property type="match status" value="1"/>
</dbReference>
<dbReference type="NCBIfam" id="TIGR01554">
    <property type="entry name" value="major_cap_HK97"/>
    <property type="match status" value="1"/>
</dbReference>
<dbReference type="EMBL" id="RSCO01000013">
    <property type="protein sequence ID" value="RYM96119.1"/>
    <property type="molecule type" value="Genomic_DNA"/>
</dbReference>
<evidence type="ECO:0000313" key="4">
    <source>
        <dbReference type="Proteomes" id="UP000293613"/>
    </source>
</evidence>
<sequence length="320" mass="34192">MTENFANAIKRSDLGDALIPNERSTEIIQALPQQSVIANRAKRVTMSKAKKEQPVLASLPEAYWVAEGGLKQTTKTGWEDVTISAEELAVLVPIPDSVVEDADIDLWAAIRPLIAEAFGKKIDEAAIFGVDKPASWGTDILAGAKNAKNTVAAGTGADFAADVASLGQKIAEQGFAINGFASKAGLNWQLIGLRDANGQPVYSPSIAEGQPSRLYGYDLNEVTNGAWDPTKAELLAADWTKFVYGVRQDMTFKIFDQGIISDAAGKVVYNAMQQDSKIMRVVMRVGFAVANPMTRLVTKGKQYPAGFITPASAGSDVSHG</sequence>
<feature type="domain" description="Phage capsid-like C-terminal" evidence="2">
    <location>
        <begin position="15"/>
        <end position="292"/>
    </location>
</feature>
<name>A0A8B3RJX3_BIFAN</name>
<comment type="caution">
    <text evidence="3">The sequence shown here is derived from an EMBL/GenBank/DDBJ whole genome shotgun (WGS) entry which is preliminary data.</text>
</comment>
<reference evidence="3 4" key="1">
    <citation type="journal article" date="2019" name="Appl. Environ. Microbiol.">
        <title>Dissecting the evolutionary development of the Bifidobacterium animalis species through comparative genomics analyses.</title>
        <authorList>
            <person name="Lugli G.A."/>
            <person name="Mancino W."/>
            <person name="Milani C."/>
            <person name="Duranti S."/>
            <person name="Mancabelli L."/>
            <person name="Napoli S."/>
            <person name="Mangifesta M."/>
            <person name="Viappiani A."/>
            <person name="Anzalone R."/>
            <person name="Longhi G."/>
            <person name="van Sinderen D."/>
            <person name="Ventura M."/>
            <person name="Turroni F."/>
        </authorList>
    </citation>
    <scope>NUCLEOTIDE SEQUENCE [LARGE SCALE GENOMIC DNA]</scope>
    <source>
        <strain evidence="3 4">2011B</strain>
    </source>
</reference>
<proteinExistence type="predicted"/>